<comment type="caution">
    <text evidence="7">The sequence shown here is derived from an EMBL/GenBank/DDBJ whole genome shotgun (WGS) entry which is preliminary data.</text>
</comment>
<dbReference type="PANTHER" id="PTHR23301:SF0">
    <property type="entry name" value="CHITIN-BINDING TYPE-2 DOMAIN-CONTAINING PROTEIN-RELATED"/>
    <property type="match status" value="1"/>
</dbReference>
<evidence type="ECO:0000313" key="8">
    <source>
        <dbReference type="Proteomes" id="UP000648187"/>
    </source>
</evidence>
<reference evidence="7" key="1">
    <citation type="submission" date="2020-08" db="EMBL/GenBank/DDBJ databases">
        <title>Spodoptera exigua strain:BAW_Kor-Di-RS1 Genome sequencing and assembly.</title>
        <authorList>
            <person name="Kim J."/>
            <person name="Nam H.Y."/>
            <person name="Kwon M."/>
            <person name="Choi J.H."/>
            <person name="Cho S.R."/>
            <person name="Kim G.-H."/>
        </authorList>
    </citation>
    <scope>NUCLEOTIDE SEQUENCE</scope>
    <source>
        <strain evidence="7">BAW_Kor-Di-RS1</strain>
        <tissue evidence="7">Whole-body</tissue>
    </source>
</reference>
<name>A0A835GJV1_SPOEX</name>
<keyword evidence="8" id="KW-1185">Reference proteome</keyword>
<dbReference type="Proteomes" id="UP000648187">
    <property type="component" value="Unassembled WGS sequence"/>
</dbReference>
<evidence type="ECO:0000256" key="2">
    <source>
        <dbReference type="ARBA" id="ARBA00022729"/>
    </source>
</evidence>
<evidence type="ECO:0000256" key="5">
    <source>
        <dbReference type="ARBA" id="ARBA00023180"/>
    </source>
</evidence>
<dbReference type="PANTHER" id="PTHR23301">
    <property type="entry name" value="CHITIN BINDING PERITROPHIN-A"/>
    <property type="match status" value="1"/>
</dbReference>
<accession>A0A835GJV1</accession>
<proteinExistence type="predicted"/>
<organism evidence="7 8">
    <name type="scientific">Spodoptera exigua</name>
    <name type="common">Beet armyworm</name>
    <name type="synonym">Noctua fulgens</name>
    <dbReference type="NCBI Taxonomy" id="7107"/>
    <lineage>
        <taxon>Eukaryota</taxon>
        <taxon>Metazoa</taxon>
        <taxon>Ecdysozoa</taxon>
        <taxon>Arthropoda</taxon>
        <taxon>Hexapoda</taxon>
        <taxon>Insecta</taxon>
        <taxon>Pterygota</taxon>
        <taxon>Neoptera</taxon>
        <taxon>Endopterygota</taxon>
        <taxon>Lepidoptera</taxon>
        <taxon>Glossata</taxon>
        <taxon>Ditrysia</taxon>
        <taxon>Noctuoidea</taxon>
        <taxon>Noctuidae</taxon>
        <taxon>Amphipyrinae</taxon>
        <taxon>Spodoptera</taxon>
    </lineage>
</organism>
<gene>
    <name evidence="7" type="ORF">HW555_005600</name>
</gene>
<keyword evidence="5" id="KW-0325">Glycoprotein</keyword>
<keyword evidence="3" id="KW-0677">Repeat</keyword>
<dbReference type="SMART" id="SM00494">
    <property type="entry name" value="ChtBD2"/>
    <property type="match status" value="2"/>
</dbReference>
<keyword evidence="4" id="KW-1015">Disulfide bond</keyword>
<evidence type="ECO:0000259" key="6">
    <source>
        <dbReference type="PROSITE" id="PS50940"/>
    </source>
</evidence>
<evidence type="ECO:0000313" key="7">
    <source>
        <dbReference type="EMBL" id="KAF9417286.1"/>
    </source>
</evidence>
<dbReference type="InterPro" id="IPR036508">
    <property type="entry name" value="Chitin-bd_dom_sf"/>
</dbReference>
<dbReference type="AlphaFoldDB" id="A0A835GJV1"/>
<dbReference type="GO" id="GO:0005576">
    <property type="term" value="C:extracellular region"/>
    <property type="evidence" value="ECO:0007669"/>
    <property type="project" value="InterPro"/>
</dbReference>
<dbReference type="InterPro" id="IPR051940">
    <property type="entry name" value="Chitin_bind-dev_reg"/>
</dbReference>
<evidence type="ECO:0000256" key="4">
    <source>
        <dbReference type="ARBA" id="ARBA00023157"/>
    </source>
</evidence>
<dbReference type="SUPFAM" id="SSF57625">
    <property type="entry name" value="Invertebrate chitin-binding proteins"/>
    <property type="match status" value="2"/>
</dbReference>
<keyword evidence="2" id="KW-0732">Signal</keyword>
<protein>
    <recommendedName>
        <fullName evidence="6">Chitin-binding type-2 domain-containing protein</fullName>
    </recommendedName>
</protein>
<feature type="domain" description="Chitin-binding type-2" evidence="6">
    <location>
        <begin position="83"/>
        <end position="141"/>
    </location>
</feature>
<dbReference type="PROSITE" id="PS50940">
    <property type="entry name" value="CHIT_BIND_II"/>
    <property type="match status" value="2"/>
</dbReference>
<keyword evidence="1" id="KW-0147">Chitin-binding</keyword>
<feature type="domain" description="Chitin-binding type-2" evidence="6">
    <location>
        <begin position="189"/>
        <end position="247"/>
    </location>
</feature>
<dbReference type="Pfam" id="PF01607">
    <property type="entry name" value="CBM_14"/>
    <property type="match status" value="2"/>
</dbReference>
<sequence length="263" mass="29313">MIVAPPSALHTSSWPKQTYHPFPTSSQTLLSHITVAIVVGIRGRHHTKFLTIALVVCAVHAAEKTKQNDTATFKAFENVDPNDLSCDPEGHIFLLLPHFSDCSKFFMCAHGEEVEFHCAPGLIFDFALQTCNWAWATTCQLRDPQHGVEDEGSGDDIIGLFADELEKQPVDTVASVRPISPILGRYNGIINCNRADAAARQVPYKGDCQRYWRCVAGIPQVVFCSDGLFFNEFTQQCDFEANSKCIQEQEDELKSEFIKSDTI</sequence>
<dbReference type="EMBL" id="JACKWZ010000074">
    <property type="protein sequence ID" value="KAF9417286.1"/>
    <property type="molecule type" value="Genomic_DNA"/>
</dbReference>
<dbReference type="GO" id="GO:0008061">
    <property type="term" value="F:chitin binding"/>
    <property type="evidence" value="ECO:0007669"/>
    <property type="project" value="UniProtKB-KW"/>
</dbReference>
<dbReference type="InterPro" id="IPR002557">
    <property type="entry name" value="Chitin-bd_dom"/>
</dbReference>
<dbReference type="Gene3D" id="2.170.140.10">
    <property type="entry name" value="Chitin binding domain"/>
    <property type="match status" value="2"/>
</dbReference>
<evidence type="ECO:0000256" key="3">
    <source>
        <dbReference type="ARBA" id="ARBA00022737"/>
    </source>
</evidence>
<evidence type="ECO:0000256" key="1">
    <source>
        <dbReference type="ARBA" id="ARBA00022669"/>
    </source>
</evidence>